<accession>A0A6J4U6W5</accession>
<dbReference type="AlphaFoldDB" id="A0A6J4U6W5"/>
<feature type="compositionally biased region" description="Basic and acidic residues" evidence="1">
    <location>
        <begin position="407"/>
        <end position="416"/>
    </location>
</feature>
<name>A0A6J4U6W5_9BACT</name>
<evidence type="ECO:0000256" key="1">
    <source>
        <dbReference type="SAM" id="MobiDB-lite"/>
    </source>
</evidence>
<feature type="compositionally biased region" description="Pro residues" evidence="1">
    <location>
        <begin position="363"/>
        <end position="377"/>
    </location>
</feature>
<feature type="region of interest" description="Disordered" evidence="1">
    <location>
        <begin position="338"/>
        <end position="377"/>
    </location>
</feature>
<feature type="region of interest" description="Disordered" evidence="1">
    <location>
        <begin position="407"/>
        <end position="437"/>
    </location>
</feature>
<proteinExistence type="predicted"/>
<organism evidence="2">
    <name type="scientific">uncultured Thermomicrobiales bacterium</name>
    <dbReference type="NCBI Taxonomy" id="1645740"/>
    <lineage>
        <taxon>Bacteria</taxon>
        <taxon>Pseudomonadati</taxon>
        <taxon>Thermomicrobiota</taxon>
        <taxon>Thermomicrobia</taxon>
        <taxon>Thermomicrobiales</taxon>
        <taxon>environmental samples</taxon>
    </lineage>
</organism>
<protein>
    <submittedName>
        <fullName evidence="2">Uncharacterized protein</fullName>
    </submittedName>
</protein>
<dbReference type="EMBL" id="CADCWM010000020">
    <property type="protein sequence ID" value="CAA9541495.1"/>
    <property type="molecule type" value="Genomic_DNA"/>
</dbReference>
<gene>
    <name evidence="2" type="ORF">AVDCRST_MAG88-51</name>
</gene>
<feature type="region of interest" description="Disordered" evidence="1">
    <location>
        <begin position="269"/>
        <end position="295"/>
    </location>
</feature>
<reference evidence="2" key="1">
    <citation type="submission" date="2020-02" db="EMBL/GenBank/DDBJ databases">
        <authorList>
            <person name="Meier V. D."/>
        </authorList>
    </citation>
    <scope>NUCLEOTIDE SEQUENCE</scope>
    <source>
        <strain evidence="2">AVDCRST_MAG88</strain>
    </source>
</reference>
<sequence>QISDAMLDVLRAEGIATLTILADGERPKILQDGTPAPHSQGQRLALRVAQRAEDAAICARLTEPERAPDGPKVDADSLLRDHGPEALRALVRAALPLALYRRKVGAEPDAAPLALVAELRDERDRERREKGEVIRELRVLRGTLANTAHKQLARAAIGIAAEVQERLTNTTDRGADIHIVKETGERFVRVNNGSAGRRVGLSDDTMGTAVKQLAKLGKLSKITRSAPGTFRDKTTGELKEGWIKQVFVSLPATDSTTWLEEQIVPLSPDKETPHWGRRPGLARCERHPDAPTKTTTTRTITCAECGEVLEQTITGETYQDQDGRPLTEGDIRRMAATKPKVSGVKDTNTEGGLEASDHAPVECRPPLPKVSVTPPPPIDLATHRPPRCMHCGERMPAGDARHYCPRCRADGWHDPRPPAAATGGADPPGDQVPAAGD</sequence>
<feature type="compositionally biased region" description="Low complexity" evidence="1">
    <location>
        <begin position="419"/>
        <end position="429"/>
    </location>
</feature>
<evidence type="ECO:0000313" key="2">
    <source>
        <dbReference type="EMBL" id="CAA9541495.1"/>
    </source>
</evidence>
<feature type="non-terminal residue" evidence="2">
    <location>
        <position position="1"/>
    </location>
</feature>